<evidence type="ECO:0000256" key="1">
    <source>
        <dbReference type="SAM" id="MobiDB-lite"/>
    </source>
</evidence>
<dbReference type="AlphaFoldDB" id="A0AAN8F100"/>
<comment type="caution">
    <text evidence="2">The sequence shown here is derived from an EMBL/GenBank/DDBJ whole genome shotgun (WGS) entry which is preliminary data.</text>
</comment>
<organism evidence="2 3">
    <name type="scientific">Trichostrongylus colubriformis</name>
    <name type="common">Black scour worm</name>
    <dbReference type="NCBI Taxonomy" id="6319"/>
    <lineage>
        <taxon>Eukaryota</taxon>
        <taxon>Metazoa</taxon>
        <taxon>Ecdysozoa</taxon>
        <taxon>Nematoda</taxon>
        <taxon>Chromadorea</taxon>
        <taxon>Rhabditida</taxon>
        <taxon>Rhabditina</taxon>
        <taxon>Rhabditomorpha</taxon>
        <taxon>Strongyloidea</taxon>
        <taxon>Trichostrongylidae</taxon>
        <taxon>Trichostrongylus</taxon>
    </lineage>
</organism>
<proteinExistence type="predicted"/>
<dbReference type="Proteomes" id="UP001331761">
    <property type="component" value="Unassembled WGS sequence"/>
</dbReference>
<protein>
    <submittedName>
        <fullName evidence="2">Uncharacterized protein</fullName>
    </submittedName>
</protein>
<name>A0AAN8F100_TRICO</name>
<feature type="compositionally biased region" description="Basic and acidic residues" evidence="1">
    <location>
        <begin position="97"/>
        <end position="112"/>
    </location>
</feature>
<feature type="region of interest" description="Disordered" evidence="1">
    <location>
        <begin position="86"/>
        <end position="135"/>
    </location>
</feature>
<accession>A0AAN8F100</accession>
<evidence type="ECO:0000313" key="3">
    <source>
        <dbReference type="Proteomes" id="UP001331761"/>
    </source>
</evidence>
<gene>
    <name evidence="2" type="ORF">GCK32_015292</name>
</gene>
<keyword evidence="3" id="KW-1185">Reference proteome</keyword>
<sequence>MSQGSSIPSSIEWAKAKSGNLEIQWFPKEKFTNRGPLVLTKELCGDVKFADCPSASLIKVQFDDSLNEVNDIGSCVEVVPEGTKLSNVQTKAKGRTGSHESKSKDETKRRTESPIQDAPLLPQCKTQSDEERSKA</sequence>
<reference evidence="2 3" key="1">
    <citation type="submission" date="2019-10" db="EMBL/GenBank/DDBJ databases">
        <title>Assembly and Annotation for the nematode Trichostrongylus colubriformis.</title>
        <authorList>
            <person name="Martin J."/>
        </authorList>
    </citation>
    <scope>NUCLEOTIDE SEQUENCE [LARGE SCALE GENOMIC DNA]</scope>
    <source>
        <strain evidence="2">G859</strain>
        <tissue evidence="2">Whole worm</tissue>
    </source>
</reference>
<evidence type="ECO:0000313" key="2">
    <source>
        <dbReference type="EMBL" id="KAK5971160.1"/>
    </source>
</evidence>
<dbReference type="EMBL" id="WIXE01018154">
    <property type="protein sequence ID" value="KAK5971160.1"/>
    <property type="molecule type" value="Genomic_DNA"/>
</dbReference>